<dbReference type="InterPro" id="IPR002293">
    <property type="entry name" value="AA/rel_permease1"/>
</dbReference>
<dbReference type="GO" id="GO:0016020">
    <property type="term" value="C:membrane"/>
    <property type="evidence" value="ECO:0007669"/>
    <property type="project" value="UniProtKB-SubCell"/>
</dbReference>
<keyword evidence="3 5" id="KW-1133">Transmembrane helix</keyword>
<reference evidence="6 7" key="1">
    <citation type="journal article" date="2013" name="Genome Biol. Evol.">
        <title>Comparison of metabolic capacities and inference of gene content evolution in mosquito-associated Spiroplasma diminutum and S. taiwanense.</title>
        <authorList>
            <person name="Lo W.S."/>
            <person name="Ku C."/>
            <person name="Chen L.L."/>
            <person name="Chang T.H."/>
            <person name="Kuo C.H."/>
        </authorList>
    </citation>
    <scope>NUCLEOTIDE SEQUENCE [LARGE SCALE GENOMIC DNA]</scope>
    <source>
        <strain evidence="6">CUAS-1</strain>
    </source>
</reference>
<dbReference type="STRING" id="1276221.SDIMI_v3c05520"/>
<dbReference type="OrthoDB" id="391596at2"/>
<proteinExistence type="predicted"/>
<feature type="transmembrane region" description="Helical" evidence="5">
    <location>
        <begin position="39"/>
        <end position="61"/>
    </location>
</feature>
<evidence type="ECO:0000256" key="3">
    <source>
        <dbReference type="ARBA" id="ARBA00022989"/>
    </source>
</evidence>
<dbReference type="Pfam" id="PF13520">
    <property type="entry name" value="AA_permease_2"/>
    <property type="match status" value="1"/>
</dbReference>
<feature type="transmembrane region" description="Helical" evidence="5">
    <location>
        <begin position="329"/>
        <end position="345"/>
    </location>
</feature>
<dbReference type="PANTHER" id="PTHR11785">
    <property type="entry name" value="AMINO ACID TRANSPORTER"/>
    <property type="match status" value="1"/>
</dbReference>
<dbReference type="HOGENOM" id="CLU_595668_0_0_14"/>
<evidence type="ECO:0000313" key="6">
    <source>
        <dbReference type="EMBL" id="AGR42256.1"/>
    </source>
</evidence>
<sequence>MKNKKMGYWTVLALTLTATIGSSLLITFSGVFLSVKQNPLLMILAWIIGGIIILPETFLMVEPSISFQENGTTYSWLRRANWKVLGFWFGWVLTLFVSATAIAGSCIALSGLVMGFLKNDNVYLLKFVAIMFLLVIGGTQIFVKNSSQISQIVFLVIKALPILFVLILALIYGTNDKLLSSESMKENLKGAYISSALLIPAITITMFSFSGTEVPTYVTAEIKEAEKTTPKVILSGVIIVIAIYLIYGIALLSLASSKDEMGNTIGGLWGFSKLPEWTKITFNVMAILLFIGSINSFLLYQTRLVEKMAQEKDLSKHFLKKSKWSSQPYMSMLVLIVAASLYIMFNQIMELLNYFALAVSALKILMTTNVIYLRKTDSKYKRVYKNWAFWLFVVFSYLTCLLTLVGAIMNMLLGLETNQIWKPIVVILLVISILPIGYLKYYIQNKNNVKNNNLD</sequence>
<dbReference type="PIRSF" id="PIRSF006060">
    <property type="entry name" value="AA_transporter"/>
    <property type="match status" value="1"/>
</dbReference>
<dbReference type="InterPro" id="IPR050598">
    <property type="entry name" value="AminoAcid_Transporter"/>
</dbReference>
<evidence type="ECO:0000256" key="2">
    <source>
        <dbReference type="ARBA" id="ARBA00022692"/>
    </source>
</evidence>
<protein>
    <submittedName>
        <fullName evidence="6">Amino acid permease</fullName>
    </submittedName>
</protein>
<feature type="transmembrane region" description="Helical" evidence="5">
    <location>
        <begin position="351"/>
        <end position="374"/>
    </location>
</feature>
<feature type="transmembrane region" description="Helical" evidence="5">
    <location>
        <begin position="232"/>
        <end position="255"/>
    </location>
</feature>
<feature type="transmembrane region" description="Helical" evidence="5">
    <location>
        <begin position="280"/>
        <end position="300"/>
    </location>
</feature>
<comment type="subcellular location">
    <subcellularLocation>
        <location evidence="1">Membrane</location>
        <topology evidence="1">Multi-pass membrane protein</topology>
    </subcellularLocation>
</comment>
<feature type="transmembrane region" description="Helical" evidence="5">
    <location>
        <begin position="152"/>
        <end position="172"/>
    </location>
</feature>
<dbReference type="InParanoid" id="S5M083"/>
<feature type="transmembrane region" description="Helical" evidence="5">
    <location>
        <begin position="84"/>
        <end position="117"/>
    </location>
</feature>
<gene>
    <name evidence="6" type="primary">ykbA</name>
    <name evidence="6" type="ORF">SDIMI_v3c05520</name>
</gene>
<feature type="transmembrane region" description="Helical" evidence="5">
    <location>
        <begin position="192"/>
        <end position="211"/>
    </location>
</feature>
<evidence type="ECO:0000313" key="7">
    <source>
        <dbReference type="Proteomes" id="UP000014983"/>
    </source>
</evidence>
<dbReference type="GO" id="GO:0015179">
    <property type="term" value="F:L-amino acid transmembrane transporter activity"/>
    <property type="evidence" value="ECO:0007669"/>
    <property type="project" value="TreeGrafter"/>
</dbReference>
<dbReference type="PATRIC" id="fig|1276221.3.peg.550"/>
<feature type="transmembrane region" description="Helical" evidence="5">
    <location>
        <begin position="7"/>
        <end position="33"/>
    </location>
</feature>
<dbReference type="RefSeq" id="WP_020836488.1">
    <property type="nucleotide sequence ID" value="NC_021833.1"/>
</dbReference>
<keyword evidence="4 5" id="KW-0472">Membrane</keyword>
<accession>S5M083</accession>
<name>S5M083_9MOLU</name>
<feature type="transmembrane region" description="Helical" evidence="5">
    <location>
        <begin position="123"/>
        <end position="143"/>
    </location>
</feature>
<dbReference type="eggNOG" id="COG0531">
    <property type="taxonomic scope" value="Bacteria"/>
</dbReference>
<keyword evidence="7" id="KW-1185">Reference proteome</keyword>
<dbReference type="Gene3D" id="1.20.1740.10">
    <property type="entry name" value="Amino acid/polyamine transporter I"/>
    <property type="match status" value="1"/>
</dbReference>
<dbReference type="AlphaFoldDB" id="S5M083"/>
<dbReference type="Proteomes" id="UP000014983">
    <property type="component" value="Chromosome"/>
</dbReference>
<dbReference type="KEGG" id="sdi:SDIMI_v3c05520"/>
<evidence type="ECO:0000256" key="4">
    <source>
        <dbReference type="ARBA" id="ARBA00023136"/>
    </source>
</evidence>
<dbReference type="FunCoup" id="S5M083">
    <property type="interactions" value="69"/>
</dbReference>
<dbReference type="EMBL" id="CP005076">
    <property type="protein sequence ID" value="AGR42256.1"/>
    <property type="molecule type" value="Genomic_DNA"/>
</dbReference>
<feature type="transmembrane region" description="Helical" evidence="5">
    <location>
        <begin position="386"/>
        <end position="408"/>
    </location>
</feature>
<evidence type="ECO:0000256" key="5">
    <source>
        <dbReference type="SAM" id="Phobius"/>
    </source>
</evidence>
<organism evidence="6 7">
    <name type="scientific">Spiroplasma diminutum CUAS-1</name>
    <dbReference type="NCBI Taxonomy" id="1276221"/>
    <lineage>
        <taxon>Bacteria</taxon>
        <taxon>Bacillati</taxon>
        <taxon>Mycoplasmatota</taxon>
        <taxon>Mollicutes</taxon>
        <taxon>Entomoplasmatales</taxon>
        <taxon>Spiroplasmataceae</taxon>
        <taxon>Spiroplasma</taxon>
    </lineage>
</organism>
<dbReference type="PANTHER" id="PTHR11785:SF512">
    <property type="entry name" value="SOBREMESA, ISOFORM B"/>
    <property type="match status" value="1"/>
</dbReference>
<feature type="transmembrane region" description="Helical" evidence="5">
    <location>
        <begin position="420"/>
        <end position="443"/>
    </location>
</feature>
<keyword evidence="2 5" id="KW-0812">Transmembrane</keyword>
<evidence type="ECO:0000256" key="1">
    <source>
        <dbReference type="ARBA" id="ARBA00004141"/>
    </source>
</evidence>